<dbReference type="AlphaFoldDB" id="A0A6V7PG13"/>
<dbReference type="Pfam" id="PF13966">
    <property type="entry name" value="zf-RVT"/>
    <property type="match status" value="1"/>
</dbReference>
<protein>
    <recommendedName>
        <fullName evidence="1">Reverse transcriptase zinc-binding domain-containing protein</fullName>
    </recommendedName>
</protein>
<proteinExistence type="predicted"/>
<feature type="domain" description="Reverse transcriptase zinc-binding" evidence="1">
    <location>
        <begin position="27"/>
        <end position="111"/>
    </location>
</feature>
<organism evidence="2">
    <name type="scientific">Ananas comosus var. bracteatus</name>
    <name type="common">red pineapple</name>
    <dbReference type="NCBI Taxonomy" id="296719"/>
    <lineage>
        <taxon>Eukaryota</taxon>
        <taxon>Viridiplantae</taxon>
        <taxon>Streptophyta</taxon>
        <taxon>Embryophyta</taxon>
        <taxon>Tracheophyta</taxon>
        <taxon>Spermatophyta</taxon>
        <taxon>Magnoliopsida</taxon>
        <taxon>Liliopsida</taxon>
        <taxon>Poales</taxon>
        <taxon>Bromeliaceae</taxon>
        <taxon>Bromelioideae</taxon>
        <taxon>Ananas</taxon>
    </lineage>
</organism>
<evidence type="ECO:0000259" key="1">
    <source>
        <dbReference type="Pfam" id="PF13966"/>
    </source>
</evidence>
<reference evidence="2" key="1">
    <citation type="submission" date="2020-07" db="EMBL/GenBank/DDBJ databases">
        <authorList>
            <person name="Lin J."/>
        </authorList>
    </citation>
    <scope>NUCLEOTIDE SEQUENCE</scope>
</reference>
<dbReference type="InterPro" id="IPR026960">
    <property type="entry name" value="RVT-Znf"/>
</dbReference>
<evidence type="ECO:0000313" key="2">
    <source>
        <dbReference type="EMBL" id="CAD1829821.1"/>
    </source>
</evidence>
<dbReference type="EMBL" id="LR862130">
    <property type="protein sequence ID" value="CAD1829821.1"/>
    <property type="molecule type" value="Genomic_DNA"/>
</dbReference>
<gene>
    <name evidence="2" type="ORF">CB5_LOCUS13032</name>
</gene>
<name>A0A6V7PG13_ANACO</name>
<accession>A0A6V7PG13</accession>
<sequence>MVVANSFVLSNDRQDSLSWRWNSSGRFSVHSATDFLTFDGITNCNLPFLWKLKISLRVKLFLWLAERNKILTADNLVKRGWHGPIICVLCNTDAESLEHIMHHCSYTTSLWYWLMGRLTITLAWRSTAPEGLATHWCRLRRMESGQDRTILDLGIAAAYYWEIWKERNRRIFDNRQSGTMLWVEVFSKL</sequence>